<evidence type="ECO:0000313" key="4">
    <source>
        <dbReference type="Proteomes" id="UP000801492"/>
    </source>
</evidence>
<dbReference type="Pfam" id="PF13843">
    <property type="entry name" value="DDE_Tnp_1_7"/>
    <property type="match status" value="1"/>
</dbReference>
<dbReference type="InterPro" id="IPR052638">
    <property type="entry name" value="PiggyBac_TE-derived"/>
</dbReference>
<organism evidence="3 4">
    <name type="scientific">Ignelater luminosus</name>
    <name type="common">Cucubano</name>
    <name type="synonym">Pyrophorus luminosus</name>
    <dbReference type="NCBI Taxonomy" id="2038154"/>
    <lineage>
        <taxon>Eukaryota</taxon>
        <taxon>Metazoa</taxon>
        <taxon>Ecdysozoa</taxon>
        <taxon>Arthropoda</taxon>
        <taxon>Hexapoda</taxon>
        <taxon>Insecta</taxon>
        <taxon>Pterygota</taxon>
        <taxon>Neoptera</taxon>
        <taxon>Endopterygota</taxon>
        <taxon>Coleoptera</taxon>
        <taxon>Polyphaga</taxon>
        <taxon>Elateriformia</taxon>
        <taxon>Elateroidea</taxon>
        <taxon>Elateridae</taxon>
        <taxon>Agrypninae</taxon>
        <taxon>Pyrophorini</taxon>
        <taxon>Ignelater</taxon>
    </lineage>
</organism>
<evidence type="ECO:0000313" key="3">
    <source>
        <dbReference type="EMBL" id="KAF2899937.1"/>
    </source>
</evidence>
<feature type="compositionally biased region" description="Basic and acidic residues" evidence="1">
    <location>
        <begin position="59"/>
        <end position="75"/>
    </location>
</feature>
<protein>
    <recommendedName>
        <fullName evidence="2">PiggyBac transposable element-derived protein domain-containing protein</fullName>
    </recommendedName>
</protein>
<dbReference type="InterPro" id="IPR029526">
    <property type="entry name" value="PGBD"/>
</dbReference>
<evidence type="ECO:0000256" key="1">
    <source>
        <dbReference type="SAM" id="MobiDB-lite"/>
    </source>
</evidence>
<proteinExistence type="predicted"/>
<dbReference type="PANTHER" id="PTHR47055">
    <property type="entry name" value="DDE_TNP_1_7 DOMAIN-CONTAINING PROTEIN"/>
    <property type="match status" value="1"/>
</dbReference>
<dbReference type="PANTHER" id="PTHR47055:SF3">
    <property type="entry name" value="PHORBOL-ESTER_DAG-TYPE DOMAIN-CONTAINING PROTEIN"/>
    <property type="match status" value="1"/>
</dbReference>
<feature type="region of interest" description="Disordered" evidence="1">
    <location>
        <begin position="50"/>
        <end position="75"/>
    </location>
</feature>
<comment type="caution">
    <text evidence="3">The sequence shown here is derived from an EMBL/GenBank/DDBJ whole genome shotgun (WGS) entry which is preliminary data.</text>
</comment>
<keyword evidence="4" id="KW-1185">Reference proteome</keyword>
<name>A0A8K0GFK4_IGNLU</name>
<feature type="domain" description="PiggyBac transposable element-derived protein" evidence="2">
    <location>
        <begin position="109"/>
        <end position="209"/>
    </location>
</feature>
<gene>
    <name evidence="3" type="ORF">ILUMI_06249</name>
</gene>
<accession>A0A8K0GFK4</accession>
<dbReference type="GO" id="GO:0043565">
    <property type="term" value="F:sequence-specific DNA binding"/>
    <property type="evidence" value="ECO:0007669"/>
    <property type="project" value="TreeGrafter"/>
</dbReference>
<evidence type="ECO:0000259" key="2">
    <source>
        <dbReference type="Pfam" id="PF13843"/>
    </source>
</evidence>
<sequence>MTNAPMMISTQENDGDLEGRDWSKICERNVLNRGLRQRVSHENYPVEETWASLEDSVDEKDKTDETESQKETDEADREWRKIDVFEIIENYQLEEGAISEQFVGCVTPTDVFVSPLGDNIENVTYQSNLYTVQNNKTLKMTEGELLAFIGLHPFMGYHELPSWKMYWNTSENVNVPLVGKTIARNRFEQILTYLHVRNNQKIPSNNKDKAY</sequence>
<dbReference type="OrthoDB" id="118105at2759"/>
<dbReference type="EMBL" id="VTPC01002516">
    <property type="protein sequence ID" value="KAF2899937.1"/>
    <property type="molecule type" value="Genomic_DNA"/>
</dbReference>
<dbReference type="AlphaFoldDB" id="A0A8K0GFK4"/>
<dbReference type="Proteomes" id="UP000801492">
    <property type="component" value="Unassembled WGS sequence"/>
</dbReference>
<reference evidence="3" key="1">
    <citation type="submission" date="2019-08" db="EMBL/GenBank/DDBJ databases">
        <title>The genome of the North American firefly Photinus pyralis.</title>
        <authorList>
            <consortium name="Photinus pyralis genome working group"/>
            <person name="Fallon T.R."/>
            <person name="Sander Lower S.E."/>
            <person name="Weng J.-K."/>
        </authorList>
    </citation>
    <scope>NUCLEOTIDE SEQUENCE</scope>
    <source>
        <strain evidence="3">TRF0915ILg1</strain>
        <tissue evidence="3">Whole body</tissue>
    </source>
</reference>